<evidence type="ECO:0000256" key="1">
    <source>
        <dbReference type="SAM" id="Phobius"/>
    </source>
</evidence>
<name>A0A2P2NZI9_RHIMU</name>
<protein>
    <submittedName>
        <fullName evidence="2">Uncharacterized protein</fullName>
    </submittedName>
</protein>
<feature type="transmembrane region" description="Helical" evidence="1">
    <location>
        <begin position="6"/>
        <end position="27"/>
    </location>
</feature>
<accession>A0A2P2NZI9</accession>
<evidence type="ECO:0000313" key="2">
    <source>
        <dbReference type="EMBL" id="MBX47884.1"/>
    </source>
</evidence>
<sequence>MHKKNLHFFLTPPSAPACFLFLVHALACT</sequence>
<keyword evidence="1" id="KW-0472">Membrane</keyword>
<dbReference type="EMBL" id="GGEC01067400">
    <property type="protein sequence ID" value="MBX47884.1"/>
    <property type="molecule type" value="Transcribed_RNA"/>
</dbReference>
<keyword evidence="1" id="KW-1133">Transmembrane helix</keyword>
<dbReference type="AlphaFoldDB" id="A0A2P2NZI9"/>
<organism evidence="2">
    <name type="scientific">Rhizophora mucronata</name>
    <name type="common">Asiatic mangrove</name>
    <dbReference type="NCBI Taxonomy" id="61149"/>
    <lineage>
        <taxon>Eukaryota</taxon>
        <taxon>Viridiplantae</taxon>
        <taxon>Streptophyta</taxon>
        <taxon>Embryophyta</taxon>
        <taxon>Tracheophyta</taxon>
        <taxon>Spermatophyta</taxon>
        <taxon>Magnoliopsida</taxon>
        <taxon>eudicotyledons</taxon>
        <taxon>Gunneridae</taxon>
        <taxon>Pentapetalae</taxon>
        <taxon>rosids</taxon>
        <taxon>fabids</taxon>
        <taxon>Malpighiales</taxon>
        <taxon>Rhizophoraceae</taxon>
        <taxon>Rhizophora</taxon>
    </lineage>
</organism>
<reference evidence="2" key="1">
    <citation type="submission" date="2018-02" db="EMBL/GenBank/DDBJ databases">
        <title>Rhizophora mucronata_Transcriptome.</title>
        <authorList>
            <person name="Meera S.P."/>
            <person name="Sreeshan A."/>
            <person name="Augustine A."/>
        </authorList>
    </citation>
    <scope>NUCLEOTIDE SEQUENCE</scope>
    <source>
        <tissue evidence="2">Leaf</tissue>
    </source>
</reference>
<keyword evidence="1" id="KW-0812">Transmembrane</keyword>
<proteinExistence type="predicted"/>